<evidence type="ECO:0000313" key="2">
    <source>
        <dbReference type="Proteomes" id="UP000275267"/>
    </source>
</evidence>
<protein>
    <submittedName>
        <fullName evidence="1">Pentatricopeptide repeat-containing protein</fullName>
    </submittedName>
</protein>
<dbReference type="Gene3D" id="1.25.40.10">
    <property type="entry name" value="Tetratricopeptide repeat domain"/>
    <property type="match status" value="1"/>
</dbReference>
<organism evidence="1 2">
    <name type="scientific">Panicum miliaceum</name>
    <name type="common">Proso millet</name>
    <name type="synonym">Broomcorn millet</name>
    <dbReference type="NCBI Taxonomy" id="4540"/>
    <lineage>
        <taxon>Eukaryota</taxon>
        <taxon>Viridiplantae</taxon>
        <taxon>Streptophyta</taxon>
        <taxon>Embryophyta</taxon>
        <taxon>Tracheophyta</taxon>
        <taxon>Spermatophyta</taxon>
        <taxon>Magnoliopsida</taxon>
        <taxon>Liliopsida</taxon>
        <taxon>Poales</taxon>
        <taxon>Poaceae</taxon>
        <taxon>PACMAD clade</taxon>
        <taxon>Panicoideae</taxon>
        <taxon>Panicodae</taxon>
        <taxon>Paniceae</taxon>
        <taxon>Panicinae</taxon>
        <taxon>Panicum</taxon>
        <taxon>Panicum sect. Panicum</taxon>
    </lineage>
</organism>
<dbReference type="Proteomes" id="UP000275267">
    <property type="component" value="Unassembled WGS sequence"/>
</dbReference>
<accession>A0A3L6TDJ9</accession>
<dbReference type="EMBL" id="PQIB02000002">
    <property type="protein sequence ID" value="RLN36339.1"/>
    <property type="molecule type" value="Genomic_DNA"/>
</dbReference>
<keyword evidence="2" id="KW-1185">Reference proteome</keyword>
<comment type="caution">
    <text evidence="1">The sequence shown here is derived from an EMBL/GenBank/DDBJ whole genome shotgun (WGS) entry which is preliminary data.</text>
</comment>
<dbReference type="STRING" id="4540.A0A3L6TDJ9"/>
<sequence>MVRSGVPPDDRTFPFALHAAVAAGERPVKGLELHAAALRRGLLLADVFAGNTLVTFYAACGRRAQGVR</sequence>
<reference evidence="2" key="1">
    <citation type="journal article" date="2019" name="Nat. Commun.">
        <title>The genome of broomcorn millet.</title>
        <authorList>
            <person name="Zou C."/>
            <person name="Miki D."/>
            <person name="Li D."/>
            <person name="Tang Q."/>
            <person name="Xiao L."/>
            <person name="Rajput S."/>
            <person name="Deng P."/>
            <person name="Jia W."/>
            <person name="Huang R."/>
            <person name="Zhang M."/>
            <person name="Sun Y."/>
            <person name="Hu J."/>
            <person name="Fu X."/>
            <person name="Schnable P.S."/>
            <person name="Li F."/>
            <person name="Zhang H."/>
            <person name="Feng B."/>
            <person name="Zhu X."/>
            <person name="Liu R."/>
            <person name="Schnable J.C."/>
            <person name="Zhu J.-K."/>
            <person name="Zhang H."/>
        </authorList>
    </citation>
    <scope>NUCLEOTIDE SEQUENCE [LARGE SCALE GENOMIC DNA]</scope>
</reference>
<dbReference type="AlphaFoldDB" id="A0A3L6TDJ9"/>
<dbReference type="InterPro" id="IPR011990">
    <property type="entry name" value="TPR-like_helical_dom_sf"/>
</dbReference>
<gene>
    <name evidence="1" type="ORF">C2845_PM03G04610</name>
</gene>
<name>A0A3L6TDJ9_PANMI</name>
<evidence type="ECO:0000313" key="1">
    <source>
        <dbReference type="EMBL" id="RLN36339.1"/>
    </source>
</evidence>
<proteinExistence type="predicted"/>